<gene>
    <name evidence="8" type="ORF">RC74_20620</name>
</gene>
<feature type="domain" description="Tyr recombinase" evidence="6">
    <location>
        <begin position="205"/>
        <end position="383"/>
    </location>
</feature>
<dbReference type="InterPro" id="IPR010998">
    <property type="entry name" value="Integrase_recombinase_N"/>
</dbReference>
<dbReference type="STRING" id="1579316.RC74_20620"/>
<evidence type="ECO:0000256" key="3">
    <source>
        <dbReference type="ARBA" id="ARBA00023125"/>
    </source>
</evidence>
<dbReference type="GO" id="GO:0003677">
    <property type="term" value="F:DNA binding"/>
    <property type="evidence" value="ECO:0007669"/>
    <property type="project" value="UniProtKB-UniRule"/>
</dbReference>
<evidence type="ECO:0000256" key="1">
    <source>
        <dbReference type="ARBA" id="ARBA00008857"/>
    </source>
</evidence>
<evidence type="ECO:0000256" key="4">
    <source>
        <dbReference type="ARBA" id="ARBA00023172"/>
    </source>
</evidence>
<name>A0A126V4Y6_9RHOB</name>
<comment type="similarity">
    <text evidence="1">Belongs to the 'phage' integrase family.</text>
</comment>
<dbReference type="PROSITE" id="PS51900">
    <property type="entry name" value="CB"/>
    <property type="match status" value="1"/>
</dbReference>
<dbReference type="Gene3D" id="3.30.160.390">
    <property type="entry name" value="Integrase, DNA-binding domain"/>
    <property type="match status" value="1"/>
</dbReference>
<dbReference type="Pfam" id="PF00589">
    <property type="entry name" value="Phage_integrase"/>
    <property type="match status" value="1"/>
</dbReference>
<feature type="domain" description="Core-binding (CB)" evidence="7">
    <location>
        <begin position="106"/>
        <end position="184"/>
    </location>
</feature>
<dbReference type="InterPro" id="IPR050808">
    <property type="entry name" value="Phage_Integrase"/>
</dbReference>
<dbReference type="SUPFAM" id="SSF56349">
    <property type="entry name" value="DNA breaking-rejoining enzymes"/>
    <property type="match status" value="1"/>
</dbReference>
<dbReference type="InterPro" id="IPR011010">
    <property type="entry name" value="DNA_brk_join_enz"/>
</dbReference>
<dbReference type="KEGG" id="hat:RC74_20620"/>
<sequence>MKINLNDRYLRSLKAPETGRLEVSDTKRNGLRFRLTPNGKSSWMYEKRVKGGVKRKHTFGSWPTISLADARAMALEIEAEATRGIDRVIIAQDEQLALEEARVSQRSVQQVINSYWDLHLSNLRTGEERKRQLEAALLKHLNKPIEVLSRKDLQEAVDAKNREGKKVYANRIRSALLAFTNWAWQRDYLADPIGAGVAKAIKETARERVLTVEEIREIWDTSFSMGALWGPILRLIFLTGQRRSEIIKLRWSEVDLDKSRIIKAGSQTKNGKPQITHLSPPALKELQTLVQTECEFVFSTTGKTPVSGISKMKRQLDFRLGNDFEPWRLHDFRTAMATALAEAGESETIVDRIQNHQATGSAPSAVARVYNQSTQLPQRAKALDKWAEILTGKPSKIVKLYGKA</sequence>
<keyword evidence="4" id="KW-0233">DNA recombination</keyword>
<dbReference type="Gene3D" id="1.10.443.10">
    <property type="entry name" value="Intergrase catalytic core"/>
    <property type="match status" value="1"/>
</dbReference>
<evidence type="ECO:0000259" key="7">
    <source>
        <dbReference type="PROSITE" id="PS51900"/>
    </source>
</evidence>
<dbReference type="OrthoDB" id="7615137at2"/>
<dbReference type="Gene3D" id="1.10.150.130">
    <property type="match status" value="1"/>
</dbReference>
<dbReference type="RefSeq" id="WP_062628389.1">
    <property type="nucleotide sequence ID" value="NZ_CP014327.1"/>
</dbReference>
<dbReference type="InterPro" id="IPR044068">
    <property type="entry name" value="CB"/>
</dbReference>
<dbReference type="Proteomes" id="UP000070371">
    <property type="component" value="Chromosome"/>
</dbReference>
<evidence type="ECO:0000256" key="2">
    <source>
        <dbReference type="ARBA" id="ARBA00022908"/>
    </source>
</evidence>
<dbReference type="InterPro" id="IPR038488">
    <property type="entry name" value="Integrase_DNA-bd_sf"/>
</dbReference>
<dbReference type="EMBL" id="CP014327">
    <property type="protein sequence ID" value="AML53333.1"/>
    <property type="molecule type" value="Genomic_DNA"/>
</dbReference>
<dbReference type="InterPro" id="IPR013762">
    <property type="entry name" value="Integrase-like_cat_sf"/>
</dbReference>
<dbReference type="GO" id="GO:0006310">
    <property type="term" value="P:DNA recombination"/>
    <property type="evidence" value="ECO:0007669"/>
    <property type="project" value="UniProtKB-KW"/>
</dbReference>
<organism evidence="8 9">
    <name type="scientific">Falsihalocynthiibacter arcticus</name>
    <dbReference type="NCBI Taxonomy" id="1579316"/>
    <lineage>
        <taxon>Bacteria</taxon>
        <taxon>Pseudomonadati</taxon>
        <taxon>Pseudomonadota</taxon>
        <taxon>Alphaproteobacteria</taxon>
        <taxon>Rhodobacterales</taxon>
        <taxon>Roseobacteraceae</taxon>
        <taxon>Falsihalocynthiibacter</taxon>
    </lineage>
</organism>
<evidence type="ECO:0000259" key="6">
    <source>
        <dbReference type="PROSITE" id="PS51898"/>
    </source>
</evidence>
<dbReference type="GO" id="GO:0015074">
    <property type="term" value="P:DNA integration"/>
    <property type="evidence" value="ECO:0007669"/>
    <property type="project" value="UniProtKB-KW"/>
</dbReference>
<dbReference type="Pfam" id="PF13356">
    <property type="entry name" value="Arm-DNA-bind_3"/>
    <property type="match status" value="1"/>
</dbReference>
<protein>
    <recommendedName>
        <fullName evidence="10">Tyr recombinase domain-containing protein</fullName>
    </recommendedName>
</protein>
<reference evidence="8 9" key="1">
    <citation type="submission" date="2016-02" db="EMBL/GenBank/DDBJ databases">
        <title>Complete genome sequence of Halocynthiibacter arcticus PAMC 20958t from arctic marine sediment.</title>
        <authorList>
            <person name="Lee Y.M."/>
            <person name="Baek K."/>
            <person name="Lee H.K."/>
            <person name="Shin S.C."/>
        </authorList>
    </citation>
    <scope>NUCLEOTIDE SEQUENCE [LARGE SCALE GENOMIC DNA]</scope>
    <source>
        <strain evidence="8">PAMC 20958</strain>
    </source>
</reference>
<dbReference type="PROSITE" id="PS51898">
    <property type="entry name" value="TYR_RECOMBINASE"/>
    <property type="match status" value="1"/>
</dbReference>
<dbReference type="PANTHER" id="PTHR30629">
    <property type="entry name" value="PROPHAGE INTEGRASE"/>
    <property type="match status" value="1"/>
</dbReference>
<proteinExistence type="inferred from homology"/>
<evidence type="ECO:0000256" key="5">
    <source>
        <dbReference type="PROSITE-ProRule" id="PRU01248"/>
    </source>
</evidence>
<evidence type="ECO:0008006" key="10">
    <source>
        <dbReference type="Google" id="ProtNLM"/>
    </source>
</evidence>
<keyword evidence="2" id="KW-0229">DNA integration</keyword>
<dbReference type="CDD" id="cd00801">
    <property type="entry name" value="INT_P4_C"/>
    <property type="match status" value="1"/>
</dbReference>
<evidence type="ECO:0000313" key="8">
    <source>
        <dbReference type="EMBL" id="AML53333.1"/>
    </source>
</evidence>
<dbReference type="PANTHER" id="PTHR30629:SF2">
    <property type="entry name" value="PROPHAGE INTEGRASE INTS-RELATED"/>
    <property type="match status" value="1"/>
</dbReference>
<dbReference type="AlphaFoldDB" id="A0A126V4Y6"/>
<evidence type="ECO:0000313" key="9">
    <source>
        <dbReference type="Proteomes" id="UP000070371"/>
    </source>
</evidence>
<dbReference type="InterPro" id="IPR025166">
    <property type="entry name" value="Integrase_DNA_bind_dom"/>
</dbReference>
<keyword evidence="9" id="KW-1185">Reference proteome</keyword>
<dbReference type="InterPro" id="IPR002104">
    <property type="entry name" value="Integrase_catalytic"/>
</dbReference>
<keyword evidence="3 5" id="KW-0238">DNA-binding</keyword>
<accession>A0A126V4Y6</accession>